<dbReference type="HOGENOM" id="CLU_032348_0_0_1"/>
<gene>
    <name evidence="3" type="ORF">DAPPUDRAFT_335249</name>
</gene>
<feature type="region of interest" description="Disordered" evidence="1">
    <location>
        <begin position="186"/>
        <end position="302"/>
    </location>
</feature>
<sequence length="443" mass="49818">MYSQMFYIVLALLFAISQLGLPQTLILIGGLYWGEMLVDIVANHIFSPRQLQPEPENSVQVDTKVEKPKEIPAIEQQLETGQNNPELKNNQTQETILTIDSLLFDDNPEPPVSEPVTDIPTDIPVDYNTDYNTEVITPSNEPLEMLDEKVPESLSILPEIIVDSTGNVTSEDPVGETQLDKIAKETITPEESERVEEHPPEAHQSNKITDDKQSMMDEMRRVINRESRPPTERDIIDDVSASSKLMVPDEATIAPEESEQVEEQPLAEAQSKQTAEQTADGNQLTDEDSVNRQSPLLTEEGEIADKTTGLIVNKPKRVEMTVLRGVNFPEAKDSDKYYVSVRIQEWRGKICDQNKTFKSKTIRGSQPEWNQDFTIDTHNPEACLITIKVKKSSIFGLKKSTVGFVTMIVSDLMDYENSQFSVLTIQLKDEYYNPVGEACLEGT</sequence>
<dbReference type="InParanoid" id="E9HXA1"/>
<dbReference type="InterPro" id="IPR000008">
    <property type="entry name" value="C2_dom"/>
</dbReference>
<dbReference type="EMBL" id="GL733019">
    <property type="protein sequence ID" value="EFX63633.1"/>
    <property type="molecule type" value="Genomic_DNA"/>
</dbReference>
<feature type="compositionally biased region" description="Basic and acidic residues" evidence="1">
    <location>
        <begin position="191"/>
        <end position="201"/>
    </location>
</feature>
<dbReference type="KEGG" id="dpx:DAPPUDRAFT_335249"/>
<dbReference type="Proteomes" id="UP000000305">
    <property type="component" value="Unassembled WGS sequence"/>
</dbReference>
<evidence type="ECO:0000256" key="1">
    <source>
        <dbReference type="SAM" id="MobiDB-lite"/>
    </source>
</evidence>
<dbReference type="PROSITE" id="PS50004">
    <property type="entry name" value="C2"/>
    <property type="match status" value="1"/>
</dbReference>
<feature type="compositionally biased region" description="Basic and acidic residues" evidence="1">
    <location>
        <begin position="208"/>
        <end position="236"/>
    </location>
</feature>
<feature type="compositionally biased region" description="Polar residues" evidence="1">
    <location>
        <begin position="270"/>
        <end position="284"/>
    </location>
</feature>
<dbReference type="PhylomeDB" id="E9HXA1"/>
<dbReference type="STRING" id="6669.E9HXA1"/>
<dbReference type="Gene3D" id="2.60.40.150">
    <property type="entry name" value="C2 domain"/>
    <property type="match status" value="1"/>
</dbReference>
<evidence type="ECO:0000313" key="4">
    <source>
        <dbReference type="Proteomes" id="UP000000305"/>
    </source>
</evidence>
<dbReference type="CDD" id="cd00030">
    <property type="entry name" value="C2"/>
    <property type="match status" value="1"/>
</dbReference>
<reference evidence="3 4" key="1">
    <citation type="journal article" date="2011" name="Science">
        <title>The ecoresponsive genome of Daphnia pulex.</title>
        <authorList>
            <person name="Colbourne J.K."/>
            <person name="Pfrender M.E."/>
            <person name="Gilbert D."/>
            <person name="Thomas W.K."/>
            <person name="Tucker A."/>
            <person name="Oakley T.H."/>
            <person name="Tokishita S."/>
            <person name="Aerts A."/>
            <person name="Arnold G.J."/>
            <person name="Basu M.K."/>
            <person name="Bauer D.J."/>
            <person name="Caceres C.E."/>
            <person name="Carmel L."/>
            <person name="Casola C."/>
            <person name="Choi J.H."/>
            <person name="Detter J.C."/>
            <person name="Dong Q."/>
            <person name="Dusheyko S."/>
            <person name="Eads B.D."/>
            <person name="Frohlich T."/>
            <person name="Geiler-Samerotte K.A."/>
            <person name="Gerlach D."/>
            <person name="Hatcher P."/>
            <person name="Jogdeo S."/>
            <person name="Krijgsveld J."/>
            <person name="Kriventseva E.V."/>
            <person name="Kultz D."/>
            <person name="Laforsch C."/>
            <person name="Lindquist E."/>
            <person name="Lopez J."/>
            <person name="Manak J.R."/>
            <person name="Muller J."/>
            <person name="Pangilinan J."/>
            <person name="Patwardhan R.P."/>
            <person name="Pitluck S."/>
            <person name="Pritham E.J."/>
            <person name="Rechtsteiner A."/>
            <person name="Rho M."/>
            <person name="Rogozin I.B."/>
            <person name="Sakarya O."/>
            <person name="Salamov A."/>
            <person name="Schaack S."/>
            <person name="Shapiro H."/>
            <person name="Shiga Y."/>
            <person name="Skalitzky C."/>
            <person name="Smith Z."/>
            <person name="Souvorov A."/>
            <person name="Sung W."/>
            <person name="Tang Z."/>
            <person name="Tsuchiya D."/>
            <person name="Tu H."/>
            <person name="Vos H."/>
            <person name="Wang M."/>
            <person name="Wolf Y.I."/>
            <person name="Yamagata H."/>
            <person name="Yamada T."/>
            <person name="Ye Y."/>
            <person name="Shaw J.R."/>
            <person name="Andrews J."/>
            <person name="Crease T.J."/>
            <person name="Tang H."/>
            <person name="Lucas S.M."/>
            <person name="Robertson H.M."/>
            <person name="Bork P."/>
            <person name="Koonin E.V."/>
            <person name="Zdobnov E.M."/>
            <person name="Grigoriev I.V."/>
            <person name="Lynch M."/>
            <person name="Boore J.L."/>
        </authorList>
    </citation>
    <scope>NUCLEOTIDE SEQUENCE [LARGE SCALE GENOMIC DNA]</scope>
</reference>
<dbReference type="InterPro" id="IPR035892">
    <property type="entry name" value="C2_domain_sf"/>
</dbReference>
<dbReference type="Pfam" id="PF00168">
    <property type="entry name" value="C2"/>
    <property type="match status" value="1"/>
</dbReference>
<name>E9HXA1_DAPPU</name>
<evidence type="ECO:0000313" key="3">
    <source>
        <dbReference type="EMBL" id="EFX63633.1"/>
    </source>
</evidence>
<dbReference type="PANTHER" id="PTHR32246:SF173">
    <property type="entry name" value="C2 DOMAIN-CONTAINING PROTEIN"/>
    <property type="match status" value="1"/>
</dbReference>
<feature type="domain" description="C2" evidence="2">
    <location>
        <begin position="299"/>
        <end position="425"/>
    </location>
</feature>
<proteinExistence type="predicted"/>
<accession>E9HXA1</accession>
<dbReference type="SUPFAM" id="SSF49562">
    <property type="entry name" value="C2 domain (Calcium/lipid-binding domain, CaLB)"/>
    <property type="match status" value="1"/>
</dbReference>
<dbReference type="AlphaFoldDB" id="E9HXA1"/>
<keyword evidence="4" id="KW-1185">Reference proteome</keyword>
<dbReference type="PANTHER" id="PTHR32246">
    <property type="entry name" value="INGRESSION PROTEIN FIC1"/>
    <property type="match status" value="1"/>
</dbReference>
<protein>
    <recommendedName>
        <fullName evidence="2">C2 domain-containing protein</fullName>
    </recommendedName>
</protein>
<dbReference type="SMART" id="SM00239">
    <property type="entry name" value="C2"/>
    <property type="match status" value="1"/>
</dbReference>
<organism evidence="3 4">
    <name type="scientific">Daphnia pulex</name>
    <name type="common">Water flea</name>
    <dbReference type="NCBI Taxonomy" id="6669"/>
    <lineage>
        <taxon>Eukaryota</taxon>
        <taxon>Metazoa</taxon>
        <taxon>Ecdysozoa</taxon>
        <taxon>Arthropoda</taxon>
        <taxon>Crustacea</taxon>
        <taxon>Branchiopoda</taxon>
        <taxon>Diplostraca</taxon>
        <taxon>Cladocera</taxon>
        <taxon>Anomopoda</taxon>
        <taxon>Daphniidae</taxon>
        <taxon>Daphnia</taxon>
    </lineage>
</organism>
<evidence type="ECO:0000259" key="2">
    <source>
        <dbReference type="PROSITE" id="PS50004"/>
    </source>
</evidence>